<keyword evidence="2" id="KW-1185">Reference proteome</keyword>
<reference evidence="1" key="1">
    <citation type="submission" date="2023-03" db="EMBL/GenBank/DDBJ databases">
        <title>Massive genome expansion in bonnet fungi (Mycena s.s.) driven by repeated elements and novel gene families across ecological guilds.</title>
        <authorList>
            <consortium name="Lawrence Berkeley National Laboratory"/>
            <person name="Harder C.B."/>
            <person name="Miyauchi S."/>
            <person name="Viragh M."/>
            <person name="Kuo A."/>
            <person name="Thoen E."/>
            <person name="Andreopoulos B."/>
            <person name="Lu D."/>
            <person name="Skrede I."/>
            <person name="Drula E."/>
            <person name="Henrissat B."/>
            <person name="Morin E."/>
            <person name="Kohler A."/>
            <person name="Barry K."/>
            <person name="LaButti K."/>
            <person name="Morin E."/>
            <person name="Salamov A."/>
            <person name="Lipzen A."/>
            <person name="Mereny Z."/>
            <person name="Hegedus B."/>
            <person name="Baldrian P."/>
            <person name="Stursova M."/>
            <person name="Weitz H."/>
            <person name="Taylor A."/>
            <person name="Grigoriev I.V."/>
            <person name="Nagy L.G."/>
            <person name="Martin F."/>
            <person name="Kauserud H."/>
        </authorList>
    </citation>
    <scope>NUCLEOTIDE SEQUENCE</scope>
    <source>
        <strain evidence="1">9284</strain>
    </source>
</reference>
<dbReference type="AlphaFoldDB" id="A0AAD7FDP3"/>
<proteinExistence type="predicted"/>
<comment type="caution">
    <text evidence="1">The sequence shown here is derived from an EMBL/GenBank/DDBJ whole genome shotgun (WGS) entry which is preliminary data.</text>
</comment>
<dbReference type="EMBL" id="JARKIF010000027">
    <property type="protein sequence ID" value="KAJ7614101.1"/>
    <property type="molecule type" value="Genomic_DNA"/>
</dbReference>
<organism evidence="1 2">
    <name type="scientific">Roridomyces roridus</name>
    <dbReference type="NCBI Taxonomy" id="1738132"/>
    <lineage>
        <taxon>Eukaryota</taxon>
        <taxon>Fungi</taxon>
        <taxon>Dikarya</taxon>
        <taxon>Basidiomycota</taxon>
        <taxon>Agaricomycotina</taxon>
        <taxon>Agaricomycetes</taxon>
        <taxon>Agaricomycetidae</taxon>
        <taxon>Agaricales</taxon>
        <taxon>Marasmiineae</taxon>
        <taxon>Mycenaceae</taxon>
        <taxon>Roridomyces</taxon>
    </lineage>
</organism>
<accession>A0AAD7FDP3</accession>
<gene>
    <name evidence="1" type="ORF">FB45DRAFT_937960</name>
</gene>
<dbReference type="Proteomes" id="UP001221142">
    <property type="component" value="Unassembled WGS sequence"/>
</dbReference>
<protein>
    <submittedName>
        <fullName evidence="1">Uncharacterized protein</fullName>
    </submittedName>
</protein>
<name>A0AAD7FDP3_9AGAR</name>
<evidence type="ECO:0000313" key="1">
    <source>
        <dbReference type="EMBL" id="KAJ7614101.1"/>
    </source>
</evidence>
<sequence>MGLSWLALLQGPRKCSQRLVTGPHMFDLLDYFLVQSAQCWEITLVRPETKVLSALGDPAWNFPILEKLEIVSSGRLIAEASEIDLGRSMPSLKHLIWNVDFPLFPRQVQLPWSQLRTCALKASIRWISYGSFHSCRPRRTFLLQTPWFHLLKTRTLCRRGPRFRPSASSPHFWAQLCITSSHRRYRNSSSPRMAGPHSPANCTGNKSSASWTTVHALWSTSASGAPWVRP</sequence>
<evidence type="ECO:0000313" key="2">
    <source>
        <dbReference type="Proteomes" id="UP001221142"/>
    </source>
</evidence>